<reference evidence="2 3" key="1">
    <citation type="submission" date="2020-10" db="EMBL/GenBank/DDBJ databases">
        <title>Mucilaginibacter mali sp. nov., isolated from rhizosphere soil of apple orchard.</title>
        <authorList>
            <person name="Lee J.-S."/>
            <person name="Kim H.S."/>
            <person name="Kim J.-S."/>
        </authorList>
    </citation>
    <scope>NUCLEOTIDE SEQUENCE [LARGE SCALE GENOMIC DNA]</scope>
    <source>
        <strain evidence="2 3">KCTC 23157</strain>
    </source>
</reference>
<dbReference type="PROSITE" id="PS51257">
    <property type="entry name" value="PROKAR_LIPOPROTEIN"/>
    <property type="match status" value="1"/>
</dbReference>
<comment type="caution">
    <text evidence="2">The sequence shown here is derived from an EMBL/GenBank/DDBJ whole genome shotgun (WGS) entry which is preliminary data.</text>
</comment>
<gene>
    <name evidence="2" type="ORF">IRJ18_17860</name>
</gene>
<dbReference type="RefSeq" id="WP_194107656.1">
    <property type="nucleotide sequence ID" value="NZ_JADFFM010000002.1"/>
</dbReference>
<keyword evidence="3" id="KW-1185">Reference proteome</keyword>
<accession>A0ABR9XLH2</accession>
<dbReference type="Proteomes" id="UP000632774">
    <property type="component" value="Unassembled WGS sequence"/>
</dbReference>
<dbReference type="EMBL" id="JADFFM010000002">
    <property type="protein sequence ID" value="MBE9668241.1"/>
    <property type="molecule type" value="Genomic_DNA"/>
</dbReference>
<proteinExistence type="predicted"/>
<dbReference type="Pfam" id="PF20862">
    <property type="entry name" value="DUF6843"/>
    <property type="match status" value="1"/>
</dbReference>
<name>A0ABR9XLH2_9SPHI</name>
<organism evidence="2 3">
    <name type="scientific">Mucilaginibacter boryungensis</name>
    <dbReference type="NCBI Taxonomy" id="768480"/>
    <lineage>
        <taxon>Bacteria</taxon>
        <taxon>Pseudomonadati</taxon>
        <taxon>Bacteroidota</taxon>
        <taxon>Sphingobacteriia</taxon>
        <taxon>Sphingobacteriales</taxon>
        <taxon>Sphingobacteriaceae</taxon>
        <taxon>Mucilaginibacter</taxon>
    </lineage>
</organism>
<dbReference type="InterPro" id="IPR049293">
    <property type="entry name" value="DUF6843"/>
</dbReference>
<feature type="domain" description="DUF6843" evidence="1">
    <location>
        <begin position="21"/>
        <end position="103"/>
    </location>
</feature>
<protein>
    <recommendedName>
        <fullName evidence="1">DUF6843 domain-containing protein</fullName>
    </recommendedName>
</protein>
<evidence type="ECO:0000313" key="2">
    <source>
        <dbReference type="EMBL" id="MBE9668241.1"/>
    </source>
</evidence>
<sequence length="157" mass="18067">MKKKLTIIIALVFFVSCKFAEKESYIFPEGFVGNAIIFTNLRNGDEEVYDHEGRRLYLISTSGLLLSRFKETYGVIDKKFFFGTKHKLNSEIKGVEPQDNIESLDKEKTYAFYGNDETITFPNSRDTLGVQVITICKPKDLTSFKDDLFVKRILGIR</sequence>
<evidence type="ECO:0000259" key="1">
    <source>
        <dbReference type="Pfam" id="PF20862"/>
    </source>
</evidence>
<evidence type="ECO:0000313" key="3">
    <source>
        <dbReference type="Proteomes" id="UP000632774"/>
    </source>
</evidence>